<accession>A0ABN5IEX8</accession>
<keyword evidence="1" id="KW-0614">Plasmid</keyword>
<reference evidence="1 2" key="1">
    <citation type="submission" date="2018-02" db="EMBL/GenBank/DDBJ databases">
        <title>Complete genome sequence of Streptomyces dengpaensis, the producer of angucyclines.</title>
        <authorList>
            <person name="Yumei L."/>
        </authorList>
    </citation>
    <scope>NUCLEOTIDE SEQUENCE [LARGE SCALE GENOMIC DNA]</scope>
    <source>
        <strain evidence="1 2">XZHG99</strain>
        <plasmid evidence="1 2">unnamed1</plasmid>
    </source>
</reference>
<protein>
    <recommendedName>
        <fullName evidence="3">SMI1/KNR4 family protein</fullName>
    </recommendedName>
</protein>
<dbReference type="EMBL" id="CP026653">
    <property type="protein sequence ID" value="AVH61744.1"/>
    <property type="molecule type" value="Genomic_DNA"/>
</dbReference>
<organism evidence="1 2">
    <name type="scientific">Streptomyces dengpaensis</name>
    <dbReference type="NCBI Taxonomy" id="2049881"/>
    <lineage>
        <taxon>Bacteria</taxon>
        <taxon>Bacillati</taxon>
        <taxon>Actinomycetota</taxon>
        <taxon>Actinomycetes</taxon>
        <taxon>Kitasatosporales</taxon>
        <taxon>Streptomycetaceae</taxon>
        <taxon>Streptomyces</taxon>
    </lineage>
</organism>
<proteinExistence type="predicted"/>
<evidence type="ECO:0000313" key="1">
    <source>
        <dbReference type="EMBL" id="AVH61744.1"/>
    </source>
</evidence>
<gene>
    <name evidence="1" type="ORF">C4B68_40275</name>
</gene>
<evidence type="ECO:0000313" key="2">
    <source>
        <dbReference type="Proteomes" id="UP000238413"/>
    </source>
</evidence>
<name>A0ABN5IEX8_9ACTN</name>
<keyword evidence="2" id="KW-1185">Reference proteome</keyword>
<sequence>MTETLTPPTVAAGADSPLALLFDIALEIGVQGEDEQRDNAETAALDHVWNAYPDTLGKALDDDDWSGRPAVPGAVLEPSAVAYLDGGLWLHHSSDDDQEQDVLTLIAPCTCGNGYVDTVLDGERDLLQVLTDLRATGGRFPHDSGWPDCDSQRRLRAWGDARP</sequence>
<evidence type="ECO:0008006" key="3">
    <source>
        <dbReference type="Google" id="ProtNLM"/>
    </source>
</evidence>
<dbReference type="Proteomes" id="UP000238413">
    <property type="component" value="Plasmid unnamed1"/>
</dbReference>
<dbReference type="RefSeq" id="WP_099505195.1">
    <property type="nucleotide sequence ID" value="NZ_CP026653.1"/>
</dbReference>
<geneLocation type="plasmid" evidence="1 2">
    <name>unnamed1</name>
</geneLocation>